<gene>
    <name evidence="4" type="ORF">L3X38_044836</name>
</gene>
<comment type="caution">
    <text evidence="4">The sequence shown here is derived from an EMBL/GenBank/DDBJ whole genome shotgun (WGS) entry which is preliminary data.</text>
</comment>
<sequence length="193" mass="21247">MAFELAYPLCFLLLLLQLAYLRILPFSIIAQTYNNISLGSSHIAKDNNNSVWCSPYGEFAFGFQKIGSDGGFILAIWFNKIPEKTTVWSANGNNPVQQVLPKAVLLLTIFEPIINNKDPRLNSLHGQLMLNDIATGKQKRIADFGGIGVAYAAMLDTGNFVLANGNSNNLRESFDNQLIPTNTDSKTKQHTPG</sequence>
<dbReference type="EMBL" id="JAJFAZ020000008">
    <property type="protein sequence ID" value="KAI5315660.1"/>
    <property type="molecule type" value="Genomic_DNA"/>
</dbReference>
<evidence type="ECO:0000313" key="4">
    <source>
        <dbReference type="EMBL" id="KAI5315660.1"/>
    </source>
</evidence>
<accession>A0AAD4UZ78</accession>
<dbReference type="PANTHER" id="PTHR47976:SF108">
    <property type="entry name" value="G-TYPE LECTIN S-RECEPTOR-LIKE SERINE_THREONINE-PROTEIN KINASE LECRK1"/>
    <property type="match status" value="1"/>
</dbReference>
<dbReference type="InterPro" id="IPR051343">
    <property type="entry name" value="G-type_lectin_kinases/EP1-like"/>
</dbReference>
<keyword evidence="1" id="KW-0732">Signal</keyword>
<evidence type="ECO:0000256" key="2">
    <source>
        <dbReference type="ARBA" id="ARBA00023157"/>
    </source>
</evidence>
<dbReference type="InterPro" id="IPR036426">
    <property type="entry name" value="Bulb-type_lectin_dom_sf"/>
</dbReference>
<evidence type="ECO:0008006" key="6">
    <source>
        <dbReference type="Google" id="ProtNLM"/>
    </source>
</evidence>
<dbReference type="Proteomes" id="UP001054821">
    <property type="component" value="Chromosome 8"/>
</dbReference>
<feature type="region of interest" description="Disordered" evidence="3">
    <location>
        <begin position="173"/>
        <end position="193"/>
    </location>
</feature>
<keyword evidence="5" id="KW-1185">Reference proteome</keyword>
<dbReference type="SUPFAM" id="SSF51110">
    <property type="entry name" value="alpha-D-mannose-specific plant lectins"/>
    <property type="match status" value="1"/>
</dbReference>
<evidence type="ECO:0000256" key="1">
    <source>
        <dbReference type="ARBA" id="ARBA00022729"/>
    </source>
</evidence>
<reference evidence="4 5" key="1">
    <citation type="journal article" date="2022" name="G3 (Bethesda)">
        <title>Whole-genome sequence and methylome profiling of the almond [Prunus dulcis (Mill.) D.A. Webb] cultivar 'Nonpareil'.</title>
        <authorList>
            <person name="D'Amico-Willman K.M."/>
            <person name="Ouma W.Z."/>
            <person name="Meulia T."/>
            <person name="Sideli G.M."/>
            <person name="Gradziel T.M."/>
            <person name="Fresnedo-Ramirez J."/>
        </authorList>
    </citation>
    <scope>NUCLEOTIDE SEQUENCE [LARGE SCALE GENOMIC DNA]</scope>
    <source>
        <strain evidence="4">Clone GOH B32 T37-40</strain>
    </source>
</reference>
<protein>
    <recommendedName>
        <fullName evidence="6">Bulb-type lectin domain-containing protein</fullName>
    </recommendedName>
</protein>
<dbReference type="PANTHER" id="PTHR47976">
    <property type="entry name" value="G-TYPE LECTIN S-RECEPTOR-LIKE SERINE/THREONINE-PROTEIN KINASE SD2-5"/>
    <property type="match status" value="1"/>
</dbReference>
<proteinExistence type="predicted"/>
<keyword evidence="2" id="KW-1015">Disulfide bond</keyword>
<evidence type="ECO:0000313" key="5">
    <source>
        <dbReference type="Proteomes" id="UP001054821"/>
    </source>
</evidence>
<name>A0AAD4UZ78_PRUDU</name>
<dbReference type="Gene3D" id="2.90.10.10">
    <property type="entry name" value="Bulb-type lectin domain"/>
    <property type="match status" value="1"/>
</dbReference>
<organism evidence="4 5">
    <name type="scientific">Prunus dulcis</name>
    <name type="common">Almond</name>
    <name type="synonym">Amygdalus dulcis</name>
    <dbReference type="NCBI Taxonomy" id="3755"/>
    <lineage>
        <taxon>Eukaryota</taxon>
        <taxon>Viridiplantae</taxon>
        <taxon>Streptophyta</taxon>
        <taxon>Embryophyta</taxon>
        <taxon>Tracheophyta</taxon>
        <taxon>Spermatophyta</taxon>
        <taxon>Magnoliopsida</taxon>
        <taxon>eudicotyledons</taxon>
        <taxon>Gunneridae</taxon>
        <taxon>Pentapetalae</taxon>
        <taxon>rosids</taxon>
        <taxon>fabids</taxon>
        <taxon>Rosales</taxon>
        <taxon>Rosaceae</taxon>
        <taxon>Amygdaloideae</taxon>
        <taxon>Amygdaleae</taxon>
        <taxon>Prunus</taxon>
    </lineage>
</organism>
<evidence type="ECO:0000256" key="3">
    <source>
        <dbReference type="SAM" id="MobiDB-lite"/>
    </source>
</evidence>
<dbReference type="AlphaFoldDB" id="A0AAD4UZ78"/>